<feature type="domain" description="CN hydrolase" evidence="1">
    <location>
        <begin position="1"/>
        <end position="236"/>
    </location>
</feature>
<dbReference type="CDD" id="cd07197">
    <property type="entry name" value="nitrilase"/>
    <property type="match status" value="1"/>
</dbReference>
<dbReference type="RefSeq" id="WP_089689561.1">
    <property type="nucleotide sequence ID" value="NZ_FNWQ01000001.1"/>
</dbReference>
<dbReference type="OrthoDB" id="9803818at2"/>
<protein>
    <submittedName>
        <fullName evidence="2">Predicted amidohydrolase</fullName>
    </submittedName>
</protein>
<evidence type="ECO:0000313" key="2">
    <source>
        <dbReference type="EMBL" id="SEH27368.1"/>
    </source>
</evidence>
<dbReference type="PANTHER" id="PTHR23088:SF27">
    <property type="entry name" value="DEAMINATED GLUTATHIONE AMIDASE"/>
    <property type="match status" value="1"/>
</dbReference>
<proteinExistence type="predicted"/>
<dbReference type="SUPFAM" id="SSF56317">
    <property type="entry name" value="Carbon-nitrogen hydrolase"/>
    <property type="match status" value="1"/>
</dbReference>
<name>A0A1H6GZ95_CHRCI</name>
<accession>A0A1H6GZ95</accession>
<dbReference type="EMBL" id="FNWQ01000001">
    <property type="protein sequence ID" value="SEH27368.1"/>
    <property type="molecule type" value="Genomic_DNA"/>
</dbReference>
<organism evidence="2 3">
    <name type="scientific">Chryseobacterium culicis</name>
    <dbReference type="NCBI Taxonomy" id="680127"/>
    <lineage>
        <taxon>Bacteria</taxon>
        <taxon>Pseudomonadati</taxon>
        <taxon>Bacteroidota</taxon>
        <taxon>Flavobacteriia</taxon>
        <taxon>Flavobacteriales</taxon>
        <taxon>Weeksellaceae</taxon>
        <taxon>Chryseobacterium group</taxon>
        <taxon>Chryseobacterium</taxon>
    </lineage>
</organism>
<dbReference type="Gene3D" id="3.60.110.10">
    <property type="entry name" value="Carbon-nitrogen hydrolase"/>
    <property type="match status" value="1"/>
</dbReference>
<dbReference type="Pfam" id="PF00795">
    <property type="entry name" value="CN_hydrolase"/>
    <property type="match status" value="1"/>
</dbReference>
<dbReference type="Proteomes" id="UP000198561">
    <property type="component" value="Unassembled WGS sequence"/>
</dbReference>
<keyword evidence="2" id="KW-0378">Hydrolase</keyword>
<reference evidence="2 3" key="1">
    <citation type="submission" date="2016-10" db="EMBL/GenBank/DDBJ databases">
        <authorList>
            <person name="de Groot N.N."/>
        </authorList>
    </citation>
    <scope>NUCLEOTIDE SEQUENCE [LARGE SCALE GENOMIC DNA]</scope>
    <source>
        <strain evidence="2 3">DSM 23031</strain>
    </source>
</reference>
<dbReference type="PROSITE" id="PS50263">
    <property type="entry name" value="CN_HYDROLASE"/>
    <property type="match status" value="1"/>
</dbReference>
<dbReference type="InterPro" id="IPR003010">
    <property type="entry name" value="C-N_Hydrolase"/>
</dbReference>
<dbReference type="InterPro" id="IPR036526">
    <property type="entry name" value="C-N_Hydrolase_sf"/>
</dbReference>
<evidence type="ECO:0000313" key="3">
    <source>
        <dbReference type="Proteomes" id="UP000198561"/>
    </source>
</evidence>
<evidence type="ECO:0000259" key="1">
    <source>
        <dbReference type="PROSITE" id="PS50263"/>
    </source>
</evidence>
<dbReference type="PANTHER" id="PTHR23088">
    <property type="entry name" value="NITRILASE-RELATED"/>
    <property type="match status" value="1"/>
</dbReference>
<gene>
    <name evidence="2" type="ORF">SAMN05421593_0279</name>
</gene>
<dbReference type="GO" id="GO:0016787">
    <property type="term" value="F:hydrolase activity"/>
    <property type="evidence" value="ECO:0007669"/>
    <property type="project" value="UniProtKB-KW"/>
</dbReference>
<dbReference type="AlphaFoldDB" id="A0A1H6GZ95"/>
<dbReference type="STRING" id="680127.SAMN05421593_0279"/>
<sequence>MKIAVAQTKPLKGKILSNIEKHEILITEAIQKNVEVIIFPELSITGYEPELARQLSIDYNDPLLDNFQITADDHNIIIIVGMPVKSGNSLLISNIIFQPNKARSIYSKRHLFPTETDIFSKGNTSCQLEIAQNKISLAICYDLSDPIHSLEAYQHGSNIYTASVLNSIGGIDHDLLTLSAIAEKYNMHVLMANFIGESGGYECAGKSSAWDCNGNLIGQLNHENEGILILNTENNQTDIVYIH</sequence>